<dbReference type="CDD" id="cd00041">
    <property type="entry name" value="CUB"/>
    <property type="match status" value="1"/>
</dbReference>
<dbReference type="Gene3D" id="2.60.120.290">
    <property type="entry name" value="Spermadhesin, CUB domain"/>
    <property type="match status" value="3"/>
</dbReference>
<dbReference type="EMBL" id="BTRK01000003">
    <property type="protein sequence ID" value="GMR43088.1"/>
    <property type="molecule type" value="Genomic_DNA"/>
</dbReference>
<keyword evidence="3" id="KW-0812">Transmembrane</keyword>
<protein>
    <recommendedName>
        <fullName evidence="4">CUB domain-containing protein</fullName>
    </recommendedName>
</protein>
<feature type="non-terminal residue" evidence="5">
    <location>
        <position position="1"/>
    </location>
</feature>
<evidence type="ECO:0000313" key="5">
    <source>
        <dbReference type="EMBL" id="GMR43088.1"/>
    </source>
</evidence>
<dbReference type="Proteomes" id="UP001328107">
    <property type="component" value="Unassembled WGS sequence"/>
</dbReference>
<evidence type="ECO:0000256" key="3">
    <source>
        <dbReference type="SAM" id="Phobius"/>
    </source>
</evidence>
<keyword evidence="3" id="KW-0472">Membrane</keyword>
<dbReference type="PANTHER" id="PTHR47537:SF2">
    <property type="entry name" value="CUBILIN"/>
    <property type="match status" value="1"/>
</dbReference>
<feature type="transmembrane region" description="Helical" evidence="3">
    <location>
        <begin position="494"/>
        <end position="511"/>
    </location>
</feature>
<evidence type="ECO:0000313" key="6">
    <source>
        <dbReference type="Proteomes" id="UP001328107"/>
    </source>
</evidence>
<dbReference type="SMART" id="SM00042">
    <property type="entry name" value="CUB"/>
    <property type="match status" value="1"/>
</dbReference>
<dbReference type="GO" id="GO:0005886">
    <property type="term" value="C:plasma membrane"/>
    <property type="evidence" value="ECO:0007669"/>
    <property type="project" value="TreeGrafter"/>
</dbReference>
<dbReference type="AlphaFoldDB" id="A0AAN4ZKU7"/>
<evidence type="ECO:0000256" key="2">
    <source>
        <dbReference type="PROSITE-ProRule" id="PRU00059"/>
    </source>
</evidence>
<dbReference type="FunFam" id="2.60.120.290:FF:000058">
    <property type="entry name" value="CUB domaincontaining protein"/>
    <property type="match status" value="1"/>
</dbReference>
<keyword evidence="1" id="KW-1015">Disulfide bond</keyword>
<dbReference type="InterPro" id="IPR035914">
    <property type="entry name" value="Sperma_CUB_dom_sf"/>
</dbReference>
<sequence length="512" mass="58396">LHVYDQLHTANLSERTRPQIQICNRGGGKSDPSPYEFIASPFASLHRHMILHIRTASPSNGFRGRYEFFKEDKFKVVGLRLAECAYRIDAKNGSIFSPRFPYTLPASTECSYQFVARKKHRLSLSSRIFHLPDGCAMITKEGKDKDSEEWPAQRSLHLTTTDEITVAIRCGPNIDRPALYQIDFSYSREEEEKEEKRDKGGGGAEGLIDSCSMEISSATRKNGTIHSSQLTQRSGCLPQKCLITLKGSGREKVSVKFTYFNLYSPFPLSNKSCPSEENLVAYVLLDSKYSSLEPEGWCRDDLPPNLISPSGVMRIQYTTRSRSSSFNSSAYGFTMEYLFHEDWQMQAMGAQSVATKNCRFIFNSTHRKHGELWSVNHPGLYPRNTFCEYIFYGSTSEEVVHIHFDYFDVEGVFPCYGSSKSDYVLFSNYQTLDRTNKKYCGKSPPRASTSESNYYRLIFETDEVFDGTGFYARYQFLTPQKDSLSKVKPISSSTHLPIFFTILLVVLNFLFI</sequence>
<accession>A0AAN4ZKU7</accession>
<keyword evidence="6" id="KW-1185">Reference proteome</keyword>
<feature type="domain" description="CUB" evidence="4">
    <location>
        <begin position="358"/>
        <end position="477"/>
    </location>
</feature>
<comment type="caution">
    <text evidence="2">Lacks conserved residue(s) required for the propagation of feature annotation.</text>
</comment>
<comment type="caution">
    <text evidence="5">The sequence shown here is derived from an EMBL/GenBank/DDBJ whole genome shotgun (WGS) entry which is preliminary data.</text>
</comment>
<evidence type="ECO:0000259" key="4">
    <source>
        <dbReference type="PROSITE" id="PS01180"/>
    </source>
</evidence>
<dbReference type="Pfam" id="PF00431">
    <property type="entry name" value="CUB"/>
    <property type="match status" value="2"/>
</dbReference>
<evidence type="ECO:0000256" key="1">
    <source>
        <dbReference type="ARBA" id="ARBA00023157"/>
    </source>
</evidence>
<dbReference type="InterPro" id="IPR053207">
    <property type="entry name" value="Non-NMDA_GluR_Accessory"/>
</dbReference>
<gene>
    <name evidence="5" type="ORF">PMAYCL1PPCAC_13283</name>
</gene>
<reference evidence="6" key="1">
    <citation type="submission" date="2022-10" db="EMBL/GenBank/DDBJ databases">
        <title>Genome assembly of Pristionchus species.</title>
        <authorList>
            <person name="Yoshida K."/>
            <person name="Sommer R.J."/>
        </authorList>
    </citation>
    <scope>NUCLEOTIDE SEQUENCE [LARGE SCALE GENOMIC DNA]</scope>
    <source>
        <strain evidence="6">RS5460</strain>
    </source>
</reference>
<proteinExistence type="predicted"/>
<dbReference type="SUPFAM" id="SSF49854">
    <property type="entry name" value="Spermadhesin, CUB domain"/>
    <property type="match status" value="3"/>
</dbReference>
<keyword evidence="3" id="KW-1133">Transmembrane helix</keyword>
<organism evidence="5 6">
    <name type="scientific">Pristionchus mayeri</name>
    <dbReference type="NCBI Taxonomy" id="1317129"/>
    <lineage>
        <taxon>Eukaryota</taxon>
        <taxon>Metazoa</taxon>
        <taxon>Ecdysozoa</taxon>
        <taxon>Nematoda</taxon>
        <taxon>Chromadorea</taxon>
        <taxon>Rhabditida</taxon>
        <taxon>Rhabditina</taxon>
        <taxon>Diplogasteromorpha</taxon>
        <taxon>Diplogasteroidea</taxon>
        <taxon>Neodiplogasteridae</taxon>
        <taxon>Pristionchus</taxon>
    </lineage>
</organism>
<dbReference type="PANTHER" id="PTHR47537">
    <property type="entry name" value="CUBILIN"/>
    <property type="match status" value="1"/>
</dbReference>
<dbReference type="PROSITE" id="PS01180">
    <property type="entry name" value="CUB"/>
    <property type="match status" value="1"/>
</dbReference>
<name>A0AAN4ZKU7_9BILA</name>
<dbReference type="InterPro" id="IPR000859">
    <property type="entry name" value="CUB_dom"/>
</dbReference>